<proteinExistence type="predicted"/>
<dbReference type="PANTHER" id="PTHR43581">
    <property type="entry name" value="ATP/GTP PHOSPHATASE"/>
    <property type="match status" value="1"/>
</dbReference>
<dbReference type="Pfam" id="PF20469">
    <property type="entry name" value="OLD-like_TOPRIM"/>
    <property type="match status" value="1"/>
</dbReference>
<evidence type="ECO:0000313" key="4">
    <source>
        <dbReference type="Proteomes" id="UP000178953"/>
    </source>
</evidence>
<dbReference type="InterPro" id="IPR041685">
    <property type="entry name" value="AAA_GajA/Old/RecF-like"/>
</dbReference>
<dbReference type="Pfam" id="PF13175">
    <property type="entry name" value="AAA_15"/>
    <property type="match status" value="2"/>
</dbReference>
<dbReference type="SUPFAM" id="SSF52540">
    <property type="entry name" value="P-loop containing nucleoside triphosphate hydrolases"/>
    <property type="match status" value="1"/>
</dbReference>
<dbReference type="OrthoDB" id="3237462at2"/>
<feature type="domain" description="OLD protein-like TOPRIM" evidence="2">
    <location>
        <begin position="396"/>
        <end position="459"/>
    </location>
</feature>
<name>A0A1E8PYF5_9MYCO</name>
<sequence>MRITRLRVQNFRNLANLDLALVPGTVIVGENRAGKSNLMHAVRLVLDPQMSYADQQLTREDFWDGLSDGSADWNPMVAGEVIEVSLDLEDFTDDERLVAALADALLPVDPMRARLTYRFAPIDAGGVGAGPTTPPRYRGQLWGGALADGKAVSAAARSYIYLHTMGALRDVEEDIRSWRRSPLRALLERASRNTDESELVAVREALKSANDSLNGLPEITALSVAISTRLTEMIGPAQAMETELAVAPDDPVRIIRSMRLFVEGDAHRHLASASLGTLNVLYLALLELGLQGRMADSDIAHVVVAIEEPEAHLHPHLQRLIFRRLLAQAGATQTVMVTTQSPHVASVADPRSLVVLRTDETARATTACTAHDAALDADEWADIGRYLDATRAEMVFARAVLLVEGFAEEVMVPVLAAQLKLDLDKLGITVCAIHGTHFGSYVAFCEALGIRWAVLTDGDPGATPTGAARAAALVAELGREGDPVTNGIFLGDTTFEYDMVGLAANKRTCYDTLKGLCKAPSQKVIEGWDTEEPGHDDFMKIVTNAGGKGRYAQRLALAAVQPPPYVAAALTYLAAP</sequence>
<reference evidence="3 4" key="1">
    <citation type="submission" date="2016-09" db="EMBL/GenBank/DDBJ databases">
        <title>genome sequence of Mycobacterium sp. 739 SCH.</title>
        <authorList>
            <person name="Greninger A.L."/>
            <person name="Qin X."/>
            <person name="Jerome K."/>
            <person name="Vora S."/>
            <person name="Quinn K."/>
        </authorList>
    </citation>
    <scope>NUCLEOTIDE SEQUENCE [LARGE SCALE GENOMIC DNA]</scope>
    <source>
        <strain evidence="3 4">SCH</strain>
    </source>
</reference>
<protein>
    <recommendedName>
        <fullName evidence="5">ATP-dependent endonuclease</fullName>
    </recommendedName>
</protein>
<feature type="domain" description="Endonuclease GajA/Old nuclease/RecF-like AAA" evidence="1">
    <location>
        <begin position="1"/>
        <end position="53"/>
    </location>
</feature>
<dbReference type="RefSeq" id="WP_070355882.1">
    <property type="nucleotide sequence ID" value="NZ_CP043474.1"/>
</dbReference>
<evidence type="ECO:0000313" key="3">
    <source>
        <dbReference type="EMBL" id="OFJ50900.1"/>
    </source>
</evidence>
<organism evidence="3 4">
    <name type="scientific">Mycolicibacterium grossiae</name>
    <dbReference type="NCBI Taxonomy" id="1552759"/>
    <lineage>
        <taxon>Bacteria</taxon>
        <taxon>Bacillati</taxon>
        <taxon>Actinomycetota</taxon>
        <taxon>Actinomycetes</taxon>
        <taxon>Mycobacteriales</taxon>
        <taxon>Mycobacteriaceae</taxon>
        <taxon>Mycolicibacterium</taxon>
    </lineage>
</organism>
<dbReference type="GO" id="GO:0005524">
    <property type="term" value="F:ATP binding"/>
    <property type="evidence" value="ECO:0007669"/>
    <property type="project" value="InterPro"/>
</dbReference>
<dbReference type="InterPro" id="IPR051396">
    <property type="entry name" value="Bact_Antivir_Def_Nuclease"/>
</dbReference>
<gene>
    <name evidence="3" type="ORF">BEL07_25710</name>
</gene>
<evidence type="ECO:0008006" key="5">
    <source>
        <dbReference type="Google" id="ProtNLM"/>
    </source>
</evidence>
<keyword evidence="4" id="KW-1185">Reference proteome</keyword>
<evidence type="ECO:0000259" key="2">
    <source>
        <dbReference type="Pfam" id="PF20469"/>
    </source>
</evidence>
<dbReference type="EMBL" id="MCHX01000089">
    <property type="protein sequence ID" value="OFJ50900.1"/>
    <property type="molecule type" value="Genomic_DNA"/>
</dbReference>
<dbReference type="InterPro" id="IPR034139">
    <property type="entry name" value="TOPRIM_OLD"/>
</dbReference>
<dbReference type="CDD" id="cd01026">
    <property type="entry name" value="TOPRIM_OLD"/>
    <property type="match status" value="1"/>
</dbReference>
<comment type="caution">
    <text evidence="3">The sequence shown here is derived from an EMBL/GenBank/DDBJ whole genome shotgun (WGS) entry which is preliminary data.</text>
</comment>
<dbReference type="InterPro" id="IPR027417">
    <property type="entry name" value="P-loop_NTPase"/>
</dbReference>
<feature type="domain" description="Endonuclease GajA/Old nuclease/RecF-like AAA" evidence="1">
    <location>
        <begin position="245"/>
        <end position="345"/>
    </location>
</feature>
<accession>A0A1E8PYF5</accession>
<dbReference type="Proteomes" id="UP000178953">
    <property type="component" value="Unassembled WGS sequence"/>
</dbReference>
<dbReference type="GO" id="GO:0016887">
    <property type="term" value="F:ATP hydrolysis activity"/>
    <property type="evidence" value="ECO:0007669"/>
    <property type="project" value="InterPro"/>
</dbReference>
<dbReference type="PANTHER" id="PTHR43581:SF4">
    <property type="entry name" value="ATP_GTP PHOSPHATASE"/>
    <property type="match status" value="1"/>
</dbReference>
<dbReference type="Gene3D" id="3.40.50.300">
    <property type="entry name" value="P-loop containing nucleotide triphosphate hydrolases"/>
    <property type="match status" value="2"/>
</dbReference>
<dbReference type="AlphaFoldDB" id="A0A1E8PYF5"/>
<evidence type="ECO:0000259" key="1">
    <source>
        <dbReference type="Pfam" id="PF13175"/>
    </source>
</evidence>